<dbReference type="InterPro" id="IPR041664">
    <property type="entry name" value="AAA_16"/>
</dbReference>
<dbReference type="SMART" id="SM00387">
    <property type="entry name" value="HATPase_c"/>
    <property type="match status" value="1"/>
</dbReference>
<name>A0ABT4DA07_9CLOT</name>
<dbReference type="RefSeq" id="WP_268061534.1">
    <property type="nucleotide sequence ID" value="NZ_JAPQFJ010000010.1"/>
</dbReference>
<proteinExistence type="predicted"/>
<evidence type="ECO:0000259" key="7">
    <source>
        <dbReference type="PROSITE" id="PS50109"/>
    </source>
</evidence>
<evidence type="ECO:0000313" key="8">
    <source>
        <dbReference type="EMBL" id="MCY6959112.1"/>
    </source>
</evidence>
<keyword evidence="5" id="KW-0902">Two-component regulatory system</keyword>
<dbReference type="InterPro" id="IPR003661">
    <property type="entry name" value="HisK_dim/P_dom"/>
</dbReference>
<dbReference type="InterPro" id="IPR004358">
    <property type="entry name" value="Sig_transdc_His_kin-like_C"/>
</dbReference>
<gene>
    <name evidence="8" type="ORF">OW729_10900</name>
</gene>
<sequence>MYLPEHKDRDSLNEFISSKKPMEIETFLQIAINITQIIGEFHKNNIIYKYINPHNIIIDVSTKEVKFLDTKDISINRTENLPYMSPEQTGRMGKKIDFRTDFYSLGVTFYEMLTGRLPVQGKNEIELTYSHIAKEPIYPNVINEEIPYVISHIVMKLLSKDPEDRYKNCFGIRNDLLKCMVDLEEKGFVDNFPLGKKDIDDKFSFSEKIYGRDKELKEILRVYEGTRSGNSSCVLICGGAGIGKSTLMKEVKRNVVDEGGIFISGKCMQYDNSNPYSPIIQVATKLVRHILVKGEEEIRDIKDDILNIIGNNGQIIVDFIPELEYIIGKQTESPRYGNLEFENSFNEILLRLVNILLKKDYNIVFFLDDLQWIDSASLKFMKMFIKYIVNKRILLICAYRESEDIYKNYPIINLSKELENSHYDITYISMKPLGTREVNNLICDTLNCDKYSSMLLAKLITYKTSGNPFFIKIFLENMLNEHILEFDYENGKWTWDINKILKIKVDENSLDLLIKKIKNLPQNTIEILKLASCIGVEFDLKIVSYCNDRPIYQNTIDILAAIRMGIISPVSKDFSSFSKDNTISHINKFINKYMFCHDHIHEQFYSMIKKEEKKTFHFKIGNVLFNNFSDNQMEINIFDIVNQLNQAHELVKYENKIYDLVKLNLVAGKKAYASGAYSLALKYLKISSNLLNDESWETHYNLTYKVWLTFAKYQCLNGDFKVGEKLFNVILDNAKTKKDKATIYDMRITLYSYCGKYKQAIENGIFALNLYGIDIPIHPSKKHINLQFMKIRISSRGKEERIFNKKDNINEEKKQIKEIFMHLKCPAMIFDKNLFYLITLKEINLILKYGAYESDVRAYIDYAVFINLYFDEYEKAYKFGKKALEVYKDVKSVDFYKAEARFAIFVAPWIEGIDSSIECMKKSYKNLLNSGEMIQVIHLLNSLVGLLFLRGDTLESVKSNCEQYIKLSQNIKFNHIGHGIVTINQLLDNLTSKTGNRYSLISGDYSEDMQSMYISSLTGTGGYYTYKLFINYFYDNVKETKTLLKNVEGELEFYKGSFIEGLGCIYSTLSMIELCKEVNKGQKKKFWKKINSNLQKIKKWSDVSPMDYKSYYLLIKAQIYSINHNYSDAEQFFYKSMRSAAKNESFLNIGIICEKLGDLYKSMGDEKLFEVYIIQAYKCYERWGAIEKLKQLREKCPNAFWEEDEKNKDNASLNNSAEDRIACTTTEIDNEKIDFLSIVKASQAISGEIVLEELLEKLMKILIQNAGAQRGCLILRRENDLFIEIEGDINKIYSMVSKHVNIDIFSNIPKLVINYVARTKKNVVLEDASKHNMFMHDSYILKNNIKSVLCSPIMNKGKFIGIIYLENNFSTDVFTKQRLNTVNMLSSQAAISIDNAYMYKTIKEFNEQLERKVEERTKSLNETMRYEELRTEFFANISHELRTPLNVIFGGQQMLELLIKNNMPMQNSDKIEKYMSTMKQNCYRLVRLINNLIDITKIDAGYFQVSLKNRNIVDIVESITLSVAEYIENNGINLVFDTDVEEKLIACDPDKIERIMLNLLSNALKFTEKGGNIEVNMYDKGNKIVISVKDDGIGIPEEKQNTIFDRFIQVDKSLSRNREGSGIGLSIVKSLVEMHGGKISLLSECGKGTEFIIELPNVQVKEKEEDTNKDSYLASNKVERIKIEFSDIYSN</sequence>
<evidence type="ECO:0000313" key="9">
    <source>
        <dbReference type="Proteomes" id="UP001144612"/>
    </source>
</evidence>
<dbReference type="InterPro" id="IPR005467">
    <property type="entry name" value="His_kinase_dom"/>
</dbReference>
<dbReference type="SUPFAM" id="SSF55781">
    <property type="entry name" value="GAF domain-like"/>
    <property type="match status" value="1"/>
</dbReference>
<dbReference type="SUPFAM" id="SSF55874">
    <property type="entry name" value="ATPase domain of HSP90 chaperone/DNA topoisomerase II/histidine kinase"/>
    <property type="match status" value="1"/>
</dbReference>
<dbReference type="InterPro" id="IPR003018">
    <property type="entry name" value="GAF"/>
</dbReference>
<evidence type="ECO:0000256" key="1">
    <source>
        <dbReference type="ARBA" id="ARBA00000085"/>
    </source>
</evidence>
<dbReference type="Gene3D" id="3.30.450.40">
    <property type="match status" value="1"/>
</dbReference>
<dbReference type="Pfam" id="PF00512">
    <property type="entry name" value="HisKA"/>
    <property type="match status" value="1"/>
</dbReference>
<dbReference type="InterPro" id="IPR053159">
    <property type="entry name" value="Hybrid_Histidine_Kinase"/>
</dbReference>
<keyword evidence="3" id="KW-0597">Phosphoprotein</keyword>
<dbReference type="EMBL" id="JAPQFJ010000010">
    <property type="protein sequence ID" value="MCY6959112.1"/>
    <property type="molecule type" value="Genomic_DNA"/>
</dbReference>
<dbReference type="SMART" id="SM00388">
    <property type="entry name" value="HisKA"/>
    <property type="match status" value="1"/>
</dbReference>
<evidence type="ECO:0000256" key="3">
    <source>
        <dbReference type="ARBA" id="ARBA00022553"/>
    </source>
</evidence>
<keyword evidence="9" id="KW-1185">Reference proteome</keyword>
<keyword evidence="4" id="KW-0418">Kinase</keyword>
<dbReference type="EC" id="2.7.13.3" evidence="2"/>
<dbReference type="SMART" id="SM00220">
    <property type="entry name" value="S_TKc"/>
    <property type="match status" value="1"/>
</dbReference>
<dbReference type="SMART" id="SM00065">
    <property type="entry name" value="GAF"/>
    <property type="match status" value="1"/>
</dbReference>
<dbReference type="InterPro" id="IPR003594">
    <property type="entry name" value="HATPase_dom"/>
</dbReference>
<dbReference type="Pfam" id="PF02518">
    <property type="entry name" value="HATPase_c"/>
    <property type="match status" value="1"/>
</dbReference>
<dbReference type="CDD" id="cd00082">
    <property type="entry name" value="HisKA"/>
    <property type="match status" value="1"/>
</dbReference>
<dbReference type="InterPro" id="IPR036890">
    <property type="entry name" value="HATPase_C_sf"/>
</dbReference>
<organism evidence="8 9">
    <name type="scientific">Clostridium brassicae</name>
    <dbReference type="NCBI Taxonomy" id="2999072"/>
    <lineage>
        <taxon>Bacteria</taxon>
        <taxon>Bacillati</taxon>
        <taxon>Bacillota</taxon>
        <taxon>Clostridia</taxon>
        <taxon>Eubacteriales</taxon>
        <taxon>Clostridiaceae</taxon>
        <taxon>Clostridium</taxon>
    </lineage>
</organism>
<dbReference type="InterPro" id="IPR029016">
    <property type="entry name" value="GAF-like_dom_sf"/>
</dbReference>
<dbReference type="SUPFAM" id="SSF52540">
    <property type="entry name" value="P-loop containing nucleoside triphosphate hydrolases"/>
    <property type="match status" value="1"/>
</dbReference>
<dbReference type="SUPFAM" id="SSF47384">
    <property type="entry name" value="Homodimeric domain of signal transducing histidine kinase"/>
    <property type="match status" value="1"/>
</dbReference>
<comment type="caution">
    <text evidence="8">The sequence shown here is derived from an EMBL/GenBank/DDBJ whole genome shotgun (WGS) entry which is preliminary data.</text>
</comment>
<dbReference type="Pfam" id="PF01590">
    <property type="entry name" value="GAF"/>
    <property type="match status" value="1"/>
</dbReference>
<comment type="catalytic activity">
    <reaction evidence="1">
        <text>ATP + protein L-histidine = ADP + protein N-phospho-L-histidine.</text>
        <dbReference type="EC" id="2.7.13.3"/>
    </reaction>
</comment>
<dbReference type="Gene3D" id="3.30.565.10">
    <property type="entry name" value="Histidine kinase-like ATPase, C-terminal domain"/>
    <property type="match status" value="1"/>
</dbReference>
<dbReference type="InterPro" id="IPR011009">
    <property type="entry name" value="Kinase-like_dom_sf"/>
</dbReference>
<dbReference type="SUPFAM" id="SSF56112">
    <property type="entry name" value="Protein kinase-like (PK-like)"/>
    <property type="match status" value="1"/>
</dbReference>
<dbReference type="Gene3D" id="1.10.510.10">
    <property type="entry name" value="Transferase(Phosphotransferase) domain 1"/>
    <property type="match status" value="1"/>
</dbReference>
<dbReference type="InterPro" id="IPR036097">
    <property type="entry name" value="HisK_dim/P_sf"/>
</dbReference>
<dbReference type="PRINTS" id="PR00344">
    <property type="entry name" value="BCTRLSENSOR"/>
</dbReference>
<dbReference type="InterPro" id="IPR027417">
    <property type="entry name" value="P-loop_NTPase"/>
</dbReference>
<reference evidence="8" key="1">
    <citation type="submission" date="2022-12" db="EMBL/GenBank/DDBJ databases">
        <title>Clostridium sp. nov., isolated from industrial wastewater.</title>
        <authorList>
            <person name="Jiayan W."/>
        </authorList>
    </citation>
    <scope>NUCLEOTIDE SEQUENCE</scope>
    <source>
        <strain evidence="8">ZC22-4</strain>
    </source>
</reference>
<evidence type="ECO:0000256" key="5">
    <source>
        <dbReference type="ARBA" id="ARBA00023012"/>
    </source>
</evidence>
<dbReference type="Pfam" id="PF13191">
    <property type="entry name" value="AAA_16"/>
    <property type="match status" value="1"/>
</dbReference>
<feature type="domain" description="Protein kinase" evidence="6">
    <location>
        <begin position="1"/>
        <end position="177"/>
    </location>
</feature>
<dbReference type="PANTHER" id="PTHR43642:SF1">
    <property type="entry name" value="HYBRID SIGNAL TRANSDUCTION HISTIDINE KINASE G"/>
    <property type="match status" value="1"/>
</dbReference>
<protein>
    <recommendedName>
        <fullName evidence="2">histidine kinase</fullName>
        <ecNumber evidence="2">2.7.13.3</ecNumber>
    </recommendedName>
</protein>
<dbReference type="Proteomes" id="UP001144612">
    <property type="component" value="Unassembled WGS sequence"/>
</dbReference>
<dbReference type="Pfam" id="PF00069">
    <property type="entry name" value="Pkinase"/>
    <property type="match status" value="1"/>
</dbReference>
<accession>A0ABT4DA07</accession>
<dbReference type="PANTHER" id="PTHR43642">
    <property type="entry name" value="HYBRID SIGNAL TRANSDUCTION HISTIDINE KINASE G"/>
    <property type="match status" value="1"/>
</dbReference>
<keyword evidence="4" id="KW-0808">Transferase</keyword>
<evidence type="ECO:0000259" key="6">
    <source>
        <dbReference type="PROSITE" id="PS50011"/>
    </source>
</evidence>
<dbReference type="PROSITE" id="PS50011">
    <property type="entry name" value="PROTEIN_KINASE_DOM"/>
    <property type="match status" value="1"/>
</dbReference>
<dbReference type="CDD" id="cd16922">
    <property type="entry name" value="HATPase_EvgS-ArcB-TorS-like"/>
    <property type="match status" value="1"/>
</dbReference>
<evidence type="ECO:0000256" key="4">
    <source>
        <dbReference type="ARBA" id="ARBA00022777"/>
    </source>
</evidence>
<dbReference type="InterPro" id="IPR000719">
    <property type="entry name" value="Prot_kinase_dom"/>
</dbReference>
<dbReference type="Gene3D" id="3.40.50.300">
    <property type="entry name" value="P-loop containing nucleotide triphosphate hydrolases"/>
    <property type="match status" value="1"/>
</dbReference>
<feature type="domain" description="Histidine kinase" evidence="7">
    <location>
        <begin position="1436"/>
        <end position="1659"/>
    </location>
</feature>
<dbReference type="Gene3D" id="1.10.287.130">
    <property type="match status" value="1"/>
</dbReference>
<evidence type="ECO:0000256" key="2">
    <source>
        <dbReference type="ARBA" id="ARBA00012438"/>
    </source>
</evidence>
<dbReference type="PROSITE" id="PS50109">
    <property type="entry name" value="HIS_KIN"/>
    <property type="match status" value="1"/>
</dbReference>